<dbReference type="Proteomes" id="UP001059380">
    <property type="component" value="Chromosome"/>
</dbReference>
<evidence type="ECO:0000256" key="1">
    <source>
        <dbReference type="SAM" id="SignalP"/>
    </source>
</evidence>
<accession>A0A9J7BVD1</accession>
<feature type="chain" id="PRO_5039919448" evidence="1">
    <location>
        <begin position="24"/>
        <end position="203"/>
    </location>
</feature>
<name>A0A9J7BVD1_9BACT</name>
<feature type="signal peptide" evidence="1">
    <location>
        <begin position="1"/>
        <end position="23"/>
    </location>
</feature>
<dbReference type="KEGG" id="orp:MOP44_11710"/>
<evidence type="ECO:0000313" key="3">
    <source>
        <dbReference type="Proteomes" id="UP001059380"/>
    </source>
</evidence>
<protein>
    <submittedName>
        <fullName evidence="2">Uncharacterized protein</fullName>
    </submittedName>
</protein>
<reference evidence="2" key="1">
    <citation type="submission" date="2021-04" db="EMBL/GenBank/DDBJ databases">
        <title>Phylogenetic analysis of Acidobacteriaceae.</title>
        <authorList>
            <person name="Qiu L."/>
            <person name="Zhang Q."/>
        </authorList>
    </citation>
    <scope>NUCLEOTIDE SEQUENCE</scope>
    <source>
        <strain evidence="2">DSM 25168</strain>
    </source>
</reference>
<gene>
    <name evidence="2" type="ORF">MOP44_11710</name>
</gene>
<keyword evidence="3" id="KW-1185">Reference proteome</keyword>
<sequence length="203" mass="22248">MLRNVRRSRSMLLMLFVCVCAAAQEPEAALQSLVTTGEVTLRGQTRQYVVRHLPSSSFPDLPDAVANELNQRGCLIPQTYQAHQPENVVHGSFQRAGSSDWAVLCSVKGTVSLLVFFDSSSKPSVLATSPETQRLQAHESTGVLGFNWGIDAASPQVVHDAQNGLSPRPARLDHDALSDSIVDRKTIYHYFADSAWSLLDMPD</sequence>
<organism evidence="2 3">
    <name type="scientific">Occallatibacter riparius</name>
    <dbReference type="NCBI Taxonomy" id="1002689"/>
    <lineage>
        <taxon>Bacteria</taxon>
        <taxon>Pseudomonadati</taxon>
        <taxon>Acidobacteriota</taxon>
        <taxon>Terriglobia</taxon>
        <taxon>Terriglobales</taxon>
        <taxon>Acidobacteriaceae</taxon>
        <taxon>Occallatibacter</taxon>
    </lineage>
</organism>
<proteinExistence type="predicted"/>
<dbReference type="AlphaFoldDB" id="A0A9J7BVD1"/>
<evidence type="ECO:0000313" key="2">
    <source>
        <dbReference type="EMBL" id="UWZ86584.1"/>
    </source>
</evidence>
<dbReference type="RefSeq" id="WP_260796222.1">
    <property type="nucleotide sequence ID" value="NZ_CP093313.1"/>
</dbReference>
<dbReference type="EMBL" id="CP093313">
    <property type="protein sequence ID" value="UWZ86584.1"/>
    <property type="molecule type" value="Genomic_DNA"/>
</dbReference>
<keyword evidence="1" id="KW-0732">Signal</keyword>